<dbReference type="Gene3D" id="3.40.50.300">
    <property type="entry name" value="P-loop containing nucleotide triphosphate hydrolases"/>
    <property type="match status" value="1"/>
</dbReference>
<sequence>MTDQPLTAVSRGILPLELRNVSYQAGDKRLVKDVTCQFQAGHRYMVIGPNGAGKTLLLRLCHGLLKPAAGQVRWQEKDKRRVIKGQAMVFQRSVMMRRSAAENIAFALAARNVAKAERRERVEQALFQTGLTRVADRPARVLSLGEQQRLSIARAWALRPEVLFLDEPCASLDPPATHSIEKLLMEISAAGTTLIMTTHDLGQARRLAQDVLFMFRGRLKEFSEAERFFAGPENDLAQAYLKGDLLWWKRRPEEDCVQTQNKPNRT</sequence>
<evidence type="ECO:0000256" key="2">
    <source>
        <dbReference type="ARBA" id="ARBA00022741"/>
    </source>
</evidence>
<dbReference type="GO" id="GO:0016887">
    <property type="term" value="F:ATP hydrolysis activity"/>
    <property type="evidence" value="ECO:0007669"/>
    <property type="project" value="InterPro"/>
</dbReference>
<evidence type="ECO:0000256" key="3">
    <source>
        <dbReference type="ARBA" id="ARBA00022840"/>
    </source>
</evidence>
<dbReference type="Pfam" id="PF00005">
    <property type="entry name" value="ABC_tran"/>
    <property type="match status" value="1"/>
</dbReference>
<keyword evidence="1" id="KW-0813">Transport</keyword>
<dbReference type="Proteomes" id="UP000256845">
    <property type="component" value="Unassembled WGS sequence"/>
</dbReference>
<protein>
    <submittedName>
        <fullName evidence="5">Amino acid ABC transporter ATP-binding protein (PAAT family)</fullName>
    </submittedName>
</protein>
<organism evidence="5 6">
    <name type="scientific">Aestuariispira insulae</name>
    <dbReference type="NCBI Taxonomy" id="1461337"/>
    <lineage>
        <taxon>Bacteria</taxon>
        <taxon>Pseudomonadati</taxon>
        <taxon>Pseudomonadota</taxon>
        <taxon>Alphaproteobacteria</taxon>
        <taxon>Rhodospirillales</taxon>
        <taxon>Kiloniellaceae</taxon>
        <taxon>Aestuariispira</taxon>
    </lineage>
</organism>
<dbReference type="PROSITE" id="PS00211">
    <property type="entry name" value="ABC_TRANSPORTER_1"/>
    <property type="match status" value="1"/>
</dbReference>
<reference evidence="5 6" key="1">
    <citation type="submission" date="2018-07" db="EMBL/GenBank/DDBJ databases">
        <title>Genomic Encyclopedia of Type Strains, Phase III (KMG-III): the genomes of soil and plant-associated and newly described type strains.</title>
        <authorList>
            <person name="Whitman W."/>
        </authorList>
    </citation>
    <scope>NUCLEOTIDE SEQUENCE [LARGE SCALE GENOMIC DNA]</scope>
    <source>
        <strain evidence="5 6">CECT 8488</strain>
    </source>
</reference>
<accession>A0A3D9HYG1</accession>
<dbReference type="InterPro" id="IPR017871">
    <property type="entry name" value="ABC_transporter-like_CS"/>
</dbReference>
<proteinExistence type="predicted"/>
<evidence type="ECO:0000313" key="5">
    <source>
        <dbReference type="EMBL" id="RED53946.1"/>
    </source>
</evidence>
<dbReference type="InterPro" id="IPR050093">
    <property type="entry name" value="ABC_SmlMolc_Importer"/>
</dbReference>
<dbReference type="SMART" id="SM00382">
    <property type="entry name" value="AAA"/>
    <property type="match status" value="1"/>
</dbReference>
<dbReference type="GO" id="GO:0005524">
    <property type="term" value="F:ATP binding"/>
    <property type="evidence" value="ECO:0007669"/>
    <property type="project" value="UniProtKB-KW"/>
</dbReference>
<comment type="caution">
    <text evidence="5">The sequence shown here is derived from an EMBL/GenBank/DDBJ whole genome shotgun (WGS) entry which is preliminary data.</text>
</comment>
<evidence type="ECO:0000259" key="4">
    <source>
        <dbReference type="PROSITE" id="PS50893"/>
    </source>
</evidence>
<gene>
    <name evidence="5" type="ORF">DFP90_101745</name>
</gene>
<evidence type="ECO:0000313" key="6">
    <source>
        <dbReference type="Proteomes" id="UP000256845"/>
    </source>
</evidence>
<dbReference type="PANTHER" id="PTHR42781">
    <property type="entry name" value="SPERMIDINE/PUTRESCINE IMPORT ATP-BINDING PROTEIN POTA"/>
    <property type="match status" value="1"/>
</dbReference>
<dbReference type="EMBL" id="QRDW01000001">
    <property type="protein sequence ID" value="RED53946.1"/>
    <property type="molecule type" value="Genomic_DNA"/>
</dbReference>
<keyword evidence="3 5" id="KW-0067">ATP-binding</keyword>
<name>A0A3D9HYG1_9PROT</name>
<dbReference type="RefSeq" id="WP_115935045.1">
    <property type="nucleotide sequence ID" value="NZ_QRDW01000001.1"/>
</dbReference>
<keyword evidence="2" id="KW-0547">Nucleotide-binding</keyword>
<dbReference type="OrthoDB" id="9802264at2"/>
<feature type="domain" description="ABC transporter" evidence="4">
    <location>
        <begin position="16"/>
        <end position="241"/>
    </location>
</feature>
<dbReference type="AlphaFoldDB" id="A0A3D9HYG1"/>
<dbReference type="PANTHER" id="PTHR42781:SF4">
    <property type="entry name" value="SPERMIDINE_PUTRESCINE IMPORT ATP-BINDING PROTEIN POTA"/>
    <property type="match status" value="1"/>
</dbReference>
<evidence type="ECO:0000256" key="1">
    <source>
        <dbReference type="ARBA" id="ARBA00022448"/>
    </source>
</evidence>
<dbReference type="SUPFAM" id="SSF52540">
    <property type="entry name" value="P-loop containing nucleoside triphosphate hydrolases"/>
    <property type="match status" value="1"/>
</dbReference>
<keyword evidence="6" id="KW-1185">Reference proteome</keyword>
<dbReference type="InterPro" id="IPR027417">
    <property type="entry name" value="P-loop_NTPase"/>
</dbReference>
<dbReference type="InterPro" id="IPR003593">
    <property type="entry name" value="AAA+_ATPase"/>
</dbReference>
<dbReference type="PROSITE" id="PS50893">
    <property type="entry name" value="ABC_TRANSPORTER_2"/>
    <property type="match status" value="1"/>
</dbReference>
<dbReference type="InterPro" id="IPR003439">
    <property type="entry name" value="ABC_transporter-like_ATP-bd"/>
</dbReference>